<organism evidence="2 3">
    <name type="scientific">Sphingobium subterraneum</name>
    <dbReference type="NCBI Taxonomy" id="627688"/>
    <lineage>
        <taxon>Bacteria</taxon>
        <taxon>Pseudomonadati</taxon>
        <taxon>Pseudomonadota</taxon>
        <taxon>Alphaproteobacteria</taxon>
        <taxon>Sphingomonadales</taxon>
        <taxon>Sphingomonadaceae</taxon>
        <taxon>Sphingobium</taxon>
    </lineage>
</organism>
<evidence type="ECO:0000313" key="2">
    <source>
        <dbReference type="EMBL" id="MBB6125141.1"/>
    </source>
</evidence>
<keyword evidence="3" id="KW-1185">Reference proteome</keyword>
<dbReference type="InterPro" id="IPR029052">
    <property type="entry name" value="Metallo-depent_PP-like"/>
</dbReference>
<dbReference type="GO" id="GO:0110154">
    <property type="term" value="P:RNA decapping"/>
    <property type="evidence" value="ECO:0007669"/>
    <property type="project" value="TreeGrafter"/>
</dbReference>
<dbReference type="PANTHER" id="PTHR42850">
    <property type="entry name" value="METALLOPHOSPHOESTERASE"/>
    <property type="match status" value="1"/>
</dbReference>
<sequence>MMTPWGHFRRKRTFNSEDVRLYAIGDVHGCFDLLVHLLQRIEADQAARTPVETRIVLLGDYIDRGPQSRDVCELLFSMAGSKRVCCLKGNHEETMLDVLAGQAEALRFWLQYGGAETLRSWGISNGLIEHARLSEQGEQRLMAAFRSAVPIHLINWMRYLPTRYAVGDYLFVHAGIRPGVRLERQNERDLMWIREPFLRSRARHPAMIVHGHSEQDDPQDRPNRIGIDTAAYRSGVLTAVGIENNARWFIQTD</sequence>
<dbReference type="Gene3D" id="3.60.21.10">
    <property type="match status" value="1"/>
</dbReference>
<reference evidence="2 3" key="1">
    <citation type="submission" date="2020-08" db="EMBL/GenBank/DDBJ databases">
        <title>Genomic Encyclopedia of Type Strains, Phase IV (KMG-IV): sequencing the most valuable type-strain genomes for metagenomic binning, comparative biology and taxonomic classification.</title>
        <authorList>
            <person name="Goeker M."/>
        </authorList>
    </citation>
    <scope>NUCLEOTIDE SEQUENCE [LARGE SCALE GENOMIC DNA]</scope>
    <source>
        <strain evidence="2 3">DSM 102255</strain>
    </source>
</reference>
<evidence type="ECO:0000313" key="3">
    <source>
        <dbReference type="Proteomes" id="UP000552700"/>
    </source>
</evidence>
<dbReference type="InterPro" id="IPR050126">
    <property type="entry name" value="Ap4A_hydrolase"/>
</dbReference>
<dbReference type="CDD" id="cd00144">
    <property type="entry name" value="MPP_PPP_family"/>
    <property type="match status" value="1"/>
</dbReference>
<proteinExistence type="predicted"/>
<dbReference type="Pfam" id="PF00149">
    <property type="entry name" value="Metallophos"/>
    <property type="match status" value="1"/>
</dbReference>
<keyword evidence="2" id="KW-0378">Hydrolase</keyword>
<dbReference type="EC" id="3.1.3.16" evidence="2"/>
<dbReference type="EMBL" id="JACIJP010000005">
    <property type="protein sequence ID" value="MBB6125141.1"/>
    <property type="molecule type" value="Genomic_DNA"/>
</dbReference>
<dbReference type="GO" id="GO:0004722">
    <property type="term" value="F:protein serine/threonine phosphatase activity"/>
    <property type="evidence" value="ECO:0007669"/>
    <property type="project" value="UniProtKB-EC"/>
</dbReference>
<dbReference type="RefSeq" id="WP_184081434.1">
    <property type="nucleotide sequence ID" value="NZ_JACIJP010000005.1"/>
</dbReference>
<gene>
    <name evidence="2" type="ORF">FHS92_002898</name>
</gene>
<name>A0A841JAH4_9SPHN</name>
<dbReference type="InterPro" id="IPR004843">
    <property type="entry name" value="Calcineurin-like_PHP"/>
</dbReference>
<feature type="domain" description="Calcineurin-like phosphoesterase" evidence="1">
    <location>
        <begin position="20"/>
        <end position="216"/>
    </location>
</feature>
<dbReference type="Proteomes" id="UP000552700">
    <property type="component" value="Unassembled WGS sequence"/>
</dbReference>
<dbReference type="GO" id="GO:0008803">
    <property type="term" value="F:bis(5'-nucleosyl)-tetraphosphatase (symmetrical) activity"/>
    <property type="evidence" value="ECO:0007669"/>
    <property type="project" value="TreeGrafter"/>
</dbReference>
<accession>A0A841JAH4</accession>
<dbReference type="SUPFAM" id="SSF56300">
    <property type="entry name" value="Metallo-dependent phosphatases"/>
    <property type="match status" value="1"/>
</dbReference>
<dbReference type="GO" id="GO:0005737">
    <property type="term" value="C:cytoplasm"/>
    <property type="evidence" value="ECO:0007669"/>
    <property type="project" value="TreeGrafter"/>
</dbReference>
<evidence type="ECO:0000259" key="1">
    <source>
        <dbReference type="Pfam" id="PF00149"/>
    </source>
</evidence>
<dbReference type="AlphaFoldDB" id="A0A841JAH4"/>
<comment type="caution">
    <text evidence="2">The sequence shown here is derived from an EMBL/GenBank/DDBJ whole genome shotgun (WGS) entry which is preliminary data.</text>
</comment>
<dbReference type="PANTHER" id="PTHR42850:SF4">
    <property type="entry name" value="ZINC-DEPENDENT ENDOPOLYPHOSPHATASE"/>
    <property type="match status" value="1"/>
</dbReference>
<protein>
    <submittedName>
        <fullName evidence="2">Serine/threonine protein phosphatase 1</fullName>
        <ecNumber evidence="2">3.1.3.16</ecNumber>
    </submittedName>
</protein>